<dbReference type="STRING" id="1380566.A0A219AP65"/>
<evidence type="ECO:0000313" key="1">
    <source>
        <dbReference type="EMBL" id="OWT42352.1"/>
    </source>
</evidence>
<keyword evidence="2" id="KW-1185">Reference proteome</keyword>
<gene>
    <name evidence="1" type="ORF">VFPPC_18649</name>
</gene>
<keyword evidence="1" id="KW-0378">Hydrolase</keyword>
<dbReference type="AlphaFoldDB" id="A0A219AP65"/>
<keyword evidence="1" id="KW-0540">Nuclease</keyword>
<dbReference type="OrthoDB" id="5243754at2759"/>
<organism evidence="1 2">
    <name type="scientific">Pochonia chlamydosporia 170</name>
    <dbReference type="NCBI Taxonomy" id="1380566"/>
    <lineage>
        <taxon>Eukaryota</taxon>
        <taxon>Fungi</taxon>
        <taxon>Dikarya</taxon>
        <taxon>Ascomycota</taxon>
        <taxon>Pezizomycotina</taxon>
        <taxon>Sordariomycetes</taxon>
        <taxon>Hypocreomycetidae</taxon>
        <taxon>Hypocreales</taxon>
        <taxon>Clavicipitaceae</taxon>
        <taxon>Pochonia</taxon>
    </lineage>
</organism>
<dbReference type="EMBL" id="LSBJ02000021">
    <property type="protein sequence ID" value="OWT42352.1"/>
    <property type="molecule type" value="Genomic_DNA"/>
</dbReference>
<accession>A0A219AP65</accession>
<dbReference type="RefSeq" id="XP_022284886.1">
    <property type="nucleotide sequence ID" value="XM_022430227.1"/>
</dbReference>
<dbReference type="Proteomes" id="UP000078397">
    <property type="component" value="Unassembled WGS sequence"/>
</dbReference>
<comment type="caution">
    <text evidence="1">The sequence shown here is derived from an EMBL/GenBank/DDBJ whole genome shotgun (WGS) entry which is preliminary data.</text>
</comment>
<dbReference type="GO" id="GO:0004519">
    <property type="term" value="F:endonuclease activity"/>
    <property type="evidence" value="ECO:0007669"/>
    <property type="project" value="UniProtKB-KW"/>
</dbReference>
<dbReference type="GO" id="GO:0004527">
    <property type="term" value="F:exonuclease activity"/>
    <property type="evidence" value="ECO:0007669"/>
    <property type="project" value="UniProtKB-KW"/>
</dbReference>
<name>A0A219AP65_METCM</name>
<proteinExistence type="predicted"/>
<dbReference type="KEGG" id="pchm:VFPPC_18649"/>
<protein>
    <submittedName>
        <fullName evidence="1">Endonuclease/exonuclease/phosphatase</fullName>
    </submittedName>
</protein>
<keyword evidence="1" id="KW-0255">Endonuclease</keyword>
<evidence type="ECO:0000313" key="2">
    <source>
        <dbReference type="Proteomes" id="UP000078397"/>
    </source>
</evidence>
<reference evidence="1 2" key="1">
    <citation type="journal article" date="2016" name="PLoS Pathog.">
        <title>Biosynthesis of antibiotic leucinostatins in bio-control fungus Purpureocillium lilacinum and their inhibition on phytophthora revealed by genome mining.</title>
        <authorList>
            <person name="Wang G."/>
            <person name="Liu Z."/>
            <person name="Lin R."/>
            <person name="Li E."/>
            <person name="Mao Z."/>
            <person name="Ling J."/>
            <person name="Yang Y."/>
            <person name="Yin W.B."/>
            <person name="Xie B."/>
        </authorList>
    </citation>
    <scope>NUCLEOTIDE SEQUENCE [LARGE SCALE GENOMIC DNA]</scope>
    <source>
        <strain evidence="1">170</strain>
    </source>
</reference>
<sequence length="252" mass="28688">MVLKCMPAGLHRRDLILMTSNRSALQVIRRPRQQSGQCTIRQIYERTQYLQRRGCSVSLMWVPAENEDFTLKALAKAAAKRAAMCGETPDERPYQASRQSYDWPKLAQQQLGELPEGVGKYSKRVDAALPGRHTRALYDQLERRESDILVQLRTGMARLNGFLHRIGVVESDLCECGKAPETMEHFLFRCRRWTAQREIFLDCSSGKIGNLSYFLGGKAPSDDDKWKPATRAVKAVIKFAMATGRLAREQRP</sequence>
<dbReference type="GeneID" id="33937351"/>